<reference evidence="9" key="1">
    <citation type="journal article" date="2019" name="Int. J. Syst. Evol. Microbiol.">
        <title>The Global Catalogue of Microorganisms (GCM) 10K type strain sequencing project: providing services to taxonomists for standard genome sequencing and annotation.</title>
        <authorList>
            <consortium name="The Broad Institute Genomics Platform"/>
            <consortium name="The Broad Institute Genome Sequencing Center for Infectious Disease"/>
            <person name="Wu L."/>
            <person name="Ma J."/>
        </authorList>
    </citation>
    <scope>NUCLEOTIDE SEQUENCE [LARGE SCALE GENOMIC DNA]</scope>
    <source>
        <strain evidence="9">JCM 10696</strain>
    </source>
</reference>
<evidence type="ECO:0000259" key="7">
    <source>
        <dbReference type="Pfam" id="PF24986"/>
    </source>
</evidence>
<dbReference type="NCBIfam" id="TIGR02273">
    <property type="entry name" value="16S_RimM"/>
    <property type="match status" value="1"/>
</dbReference>
<evidence type="ECO:0000256" key="2">
    <source>
        <dbReference type="ARBA" id="ARBA00022517"/>
    </source>
</evidence>
<sequence>MQLVVGRIGKPHGIRGDVTIDVRTDDVDTRFAPGAALATDPAAAGPLTVDTARWHSGRLVVRFAGVSDRNRAEELRGTWLVIDSSEILPSSDPDVFHDQQLVGLEVVTTAGERVGTVSEVLHHAQELLVIDTEHGDRLVPFVAALVPEIDIEGGRLVVDPPGGLFD</sequence>
<dbReference type="EMBL" id="BAAAHH010000016">
    <property type="protein sequence ID" value="GAA0955223.1"/>
    <property type="molecule type" value="Genomic_DNA"/>
</dbReference>
<evidence type="ECO:0000256" key="3">
    <source>
        <dbReference type="ARBA" id="ARBA00022552"/>
    </source>
</evidence>
<proteinExistence type="inferred from homology"/>
<evidence type="ECO:0000256" key="1">
    <source>
        <dbReference type="ARBA" id="ARBA00022490"/>
    </source>
</evidence>
<evidence type="ECO:0000313" key="9">
    <source>
        <dbReference type="Proteomes" id="UP001500665"/>
    </source>
</evidence>
<keyword evidence="3 5" id="KW-0698">rRNA processing</keyword>
<organism evidence="8 9">
    <name type="scientific">Actinocorallia libanotica</name>
    <dbReference type="NCBI Taxonomy" id="46162"/>
    <lineage>
        <taxon>Bacteria</taxon>
        <taxon>Bacillati</taxon>
        <taxon>Actinomycetota</taxon>
        <taxon>Actinomycetes</taxon>
        <taxon>Streptosporangiales</taxon>
        <taxon>Thermomonosporaceae</taxon>
        <taxon>Actinocorallia</taxon>
    </lineage>
</organism>
<dbReference type="Pfam" id="PF01782">
    <property type="entry name" value="RimM"/>
    <property type="match status" value="1"/>
</dbReference>
<comment type="subunit">
    <text evidence="5">Binds ribosomal protein uS19.</text>
</comment>
<dbReference type="Pfam" id="PF24986">
    <property type="entry name" value="PRC_RimM"/>
    <property type="match status" value="1"/>
</dbReference>
<comment type="similarity">
    <text evidence="5">Belongs to the RimM family.</text>
</comment>
<keyword evidence="1 5" id="KW-0963">Cytoplasm</keyword>
<keyword evidence="2 5" id="KW-0690">Ribosome biogenesis</keyword>
<dbReference type="InterPro" id="IPR056792">
    <property type="entry name" value="PRC_RimM"/>
</dbReference>
<dbReference type="InterPro" id="IPR011033">
    <property type="entry name" value="PRC_barrel-like_sf"/>
</dbReference>
<comment type="subcellular location">
    <subcellularLocation>
        <location evidence="5">Cytoplasm</location>
    </subcellularLocation>
</comment>
<dbReference type="InterPro" id="IPR002676">
    <property type="entry name" value="RimM_N"/>
</dbReference>
<dbReference type="InterPro" id="IPR036976">
    <property type="entry name" value="RimM_N_sf"/>
</dbReference>
<keyword evidence="4 5" id="KW-0143">Chaperone</keyword>
<keyword evidence="9" id="KW-1185">Reference proteome</keyword>
<dbReference type="InterPro" id="IPR011961">
    <property type="entry name" value="RimM"/>
</dbReference>
<dbReference type="Gene3D" id="2.40.30.60">
    <property type="entry name" value="RimM"/>
    <property type="match status" value="1"/>
</dbReference>
<feature type="domain" description="Ribosome maturation factor RimM PRC barrel" evidence="7">
    <location>
        <begin position="99"/>
        <end position="164"/>
    </location>
</feature>
<evidence type="ECO:0000313" key="8">
    <source>
        <dbReference type="EMBL" id="GAA0955223.1"/>
    </source>
</evidence>
<comment type="domain">
    <text evidence="5">The PRC barrel domain binds ribosomal protein uS19.</text>
</comment>
<dbReference type="InterPro" id="IPR009000">
    <property type="entry name" value="Transl_B-barrel_sf"/>
</dbReference>
<comment type="function">
    <text evidence="5">An accessory protein needed during the final step in the assembly of 30S ribosomal subunit, possibly for assembly of the head region. Essential for efficient processing of 16S rRNA. May be needed both before and after RbfA during the maturation of 16S rRNA. It has affinity for free ribosomal 30S subunits but not for 70S ribosomes.</text>
</comment>
<dbReference type="Gene3D" id="2.30.30.240">
    <property type="entry name" value="PRC-barrel domain"/>
    <property type="match status" value="1"/>
</dbReference>
<name>A0ABP4BUQ8_9ACTN</name>
<evidence type="ECO:0000256" key="4">
    <source>
        <dbReference type="ARBA" id="ARBA00023186"/>
    </source>
</evidence>
<evidence type="ECO:0000259" key="6">
    <source>
        <dbReference type="Pfam" id="PF01782"/>
    </source>
</evidence>
<dbReference type="RefSeq" id="WP_344242346.1">
    <property type="nucleotide sequence ID" value="NZ_BAAAHH010000016.1"/>
</dbReference>
<dbReference type="Proteomes" id="UP001500665">
    <property type="component" value="Unassembled WGS sequence"/>
</dbReference>
<dbReference type="HAMAP" id="MF_00014">
    <property type="entry name" value="Ribosome_mat_RimM"/>
    <property type="match status" value="1"/>
</dbReference>
<feature type="domain" description="RimM N-terminal" evidence="6">
    <location>
        <begin position="4"/>
        <end position="85"/>
    </location>
</feature>
<evidence type="ECO:0000256" key="5">
    <source>
        <dbReference type="HAMAP-Rule" id="MF_00014"/>
    </source>
</evidence>
<dbReference type="SUPFAM" id="SSF50447">
    <property type="entry name" value="Translation proteins"/>
    <property type="match status" value="1"/>
</dbReference>
<accession>A0ABP4BUQ8</accession>
<dbReference type="SUPFAM" id="SSF50346">
    <property type="entry name" value="PRC-barrel domain"/>
    <property type="match status" value="1"/>
</dbReference>
<dbReference type="PANTHER" id="PTHR33692:SF1">
    <property type="entry name" value="RIBOSOME MATURATION FACTOR RIMM"/>
    <property type="match status" value="1"/>
</dbReference>
<comment type="caution">
    <text evidence="8">The sequence shown here is derived from an EMBL/GenBank/DDBJ whole genome shotgun (WGS) entry which is preliminary data.</text>
</comment>
<protein>
    <recommendedName>
        <fullName evidence="5">Ribosome maturation factor RimM</fullName>
    </recommendedName>
</protein>
<gene>
    <name evidence="5 8" type="primary">rimM</name>
    <name evidence="8" type="ORF">GCM10009550_39650</name>
</gene>
<dbReference type="PANTHER" id="PTHR33692">
    <property type="entry name" value="RIBOSOME MATURATION FACTOR RIMM"/>
    <property type="match status" value="1"/>
</dbReference>